<feature type="transmembrane region" description="Helical" evidence="3">
    <location>
        <begin position="12"/>
        <end position="30"/>
    </location>
</feature>
<gene>
    <name evidence="5" type="ORF">GC096_34705</name>
</gene>
<dbReference type="Pfam" id="PF01522">
    <property type="entry name" value="Polysacc_deac_1"/>
    <property type="match status" value="1"/>
</dbReference>
<evidence type="ECO:0000256" key="3">
    <source>
        <dbReference type="SAM" id="Phobius"/>
    </source>
</evidence>
<dbReference type="EMBL" id="WHNY01000087">
    <property type="protein sequence ID" value="NOU69168.1"/>
    <property type="molecule type" value="Genomic_DNA"/>
</dbReference>
<reference evidence="5 6" key="1">
    <citation type="submission" date="2019-10" db="EMBL/GenBank/DDBJ databases">
        <title>Description of Paenibacillus humi sp. nov.</title>
        <authorList>
            <person name="Carlier A."/>
            <person name="Qi S."/>
        </authorList>
    </citation>
    <scope>NUCLEOTIDE SEQUENCE [LARGE SCALE GENOMIC DNA]</scope>
    <source>
        <strain evidence="5 6">LMG 31461</strain>
    </source>
</reference>
<protein>
    <submittedName>
        <fullName evidence="5">Polysaccharide deacetylase family protein</fullName>
    </submittedName>
</protein>
<evidence type="ECO:0000256" key="1">
    <source>
        <dbReference type="ARBA" id="ARBA00004613"/>
    </source>
</evidence>
<comment type="caution">
    <text evidence="5">The sequence shown here is derived from an EMBL/GenBank/DDBJ whole genome shotgun (WGS) entry which is preliminary data.</text>
</comment>
<evidence type="ECO:0000256" key="2">
    <source>
        <dbReference type="ARBA" id="ARBA00022729"/>
    </source>
</evidence>
<proteinExistence type="predicted"/>
<accession>A0ABX1XKX2</accession>
<dbReference type="RefSeq" id="WP_171637238.1">
    <property type="nucleotide sequence ID" value="NZ_WHNY01000087.1"/>
</dbReference>
<keyword evidence="3" id="KW-0472">Membrane</keyword>
<dbReference type="Proteomes" id="UP000653578">
    <property type="component" value="Unassembled WGS sequence"/>
</dbReference>
<dbReference type="PANTHER" id="PTHR34216">
    <property type="match status" value="1"/>
</dbReference>
<dbReference type="PROSITE" id="PS51677">
    <property type="entry name" value="NODB"/>
    <property type="match status" value="1"/>
</dbReference>
<name>A0ABX1XKX2_9BACL</name>
<comment type="subcellular location">
    <subcellularLocation>
        <location evidence="1">Secreted</location>
    </subcellularLocation>
</comment>
<dbReference type="InterPro" id="IPR051398">
    <property type="entry name" value="Polysacch_Deacetylase"/>
</dbReference>
<keyword evidence="2" id="KW-0732">Signal</keyword>
<organism evidence="5 6">
    <name type="scientific">Paenibacillus plantarum</name>
    <dbReference type="NCBI Taxonomy" id="2654975"/>
    <lineage>
        <taxon>Bacteria</taxon>
        <taxon>Bacillati</taxon>
        <taxon>Bacillota</taxon>
        <taxon>Bacilli</taxon>
        <taxon>Bacillales</taxon>
        <taxon>Paenibacillaceae</taxon>
        <taxon>Paenibacillus</taxon>
    </lineage>
</organism>
<feature type="domain" description="NodB homology" evidence="4">
    <location>
        <begin position="175"/>
        <end position="365"/>
    </location>
</feature>
<evidence type="ECO:0000259" key="4">
    <source>
        <dbReference type="PROSITE" id="PS51677"/>
    </source>
</evidence>
<dbReference type="SUPFAM" id="SSF88713">
    <property type="entry name" value="Glycoside hydrolase/deacetylase"/>
    <property type="match status" value="1"/>
</dbReference>
<dbReference type="CDD" id="cd10918">
    <property type="entry name" value="CE4_NodB_like_5s_6s"/>
    <property type="match status" value="1"/>
</dbReference>
<dbReference type="InterPro" id="IPR011330">
    <property type="entry name" value="Glyco_hydro/deAcase_b/a-brl"/>
</dbReference>
<evidence type="ECO:0000313" key="5">
    <source>
        <dbReference type="EMBL" id="NOU69168.1"/>
    </source>
</evidence>
<keyword evidence="3" id="KW-0812">Transmembrane</keyword>
<dbReference type="PANTHER" id="PTHR34216:SF3">
    <property type="entry name" value="POLY-BETA-1,6-N-ACETYL-D-GLUCOSAMINE N-DEACETYLASE"/>
    <property type="match status" value="1"/>
</dbReference>
<sequence>MNRLKLGNPTNLAFTVLLISSVLLCLYVVLPMSLPKSFEQTITPEQAMREEQRVPSYEQLAESVAEQELEVKQEVKQEVKPVAQQLELETQQQPGQRQVNALAFDQADYSKQKVHYTDKVIVLAYHHIDEKENGITISPKRFRSQLQRLKKEDYNVISMEHFLHFMKGEAKVPQNAVVITFDDGYESFYTQAYPELLNFGFHATKFIVVDSIDHPKAPRLTWDQMREMKQNGMSFYSHTYDHHDKVKAGSGNTLMPMLTNPIYLENEKRIETDDEYRKRIKQDLLKAENRIEEELGPQYRLLAFPFGAYNETVIGVGKEVGIELFFTTKEGINTKGSNEIYRIHAGTAYMSEDDLMWRMKLYHKK</sequence>
<dbReference type="InterPro" id="IPR002509">
    <property type="entry name" value="NODB_dom"/>
</dbReference>
<evidence type="ECO:0000313" key="6">
    <source>
        <dbReference type="Proteomes" id="UP000653578"/>
    </source>
</evidence>
<dbReference type="Gene3D" id="3.20.20.370">
    <property type="entry name" value="Glycoside hydrolase/deacetylase"/>
    <property type="match status" value="1"/>
</dbReference>
<keyword evidence="6" id="KW-1185">Reference proteome</keyword>
<keyword evidence="3" id="KW-1133">Transmembrane helix</keyword>